<dbReference type="EMBL" id="KN831864">
    <property type="protein sequence ID" value="KIM34732.1"/>
    <property type="molecule type" value="Genomic_DNA"/>
</dbReference>
<gene>
    <name evidence="2" type="ORF">M413DRAFT_33066</name>
</gene>
<feature type="region of interest" description="Disordered" evidence="1">
    <location>
        <begin position="648"/>
        <end position="842"/>
    </location>
</feature>
<proteinExistence type="predicted"/>
<feature type="compositionally biased region" description="Basic and acidic residues" evidence="1">
    <location>
        <begin position="648"/>
        <end position="661"/>
    </location>
</feature>
<dbReference type="Proteomes" id="UP000053424">
    <property type="component" value="Unassembled WGS sequence"/>
</dbReference>
<feature type="compositionally biased region" description="Acidic residues" evidence="1">
    <location>
        <begin position="607"/>
        <end position="623"/>
    </location>
</feature>
<reference evidence="2 3" key="1">
    <citation type="submission" date="2014-04" db="EMBL/GenBank/DDBJ databases">
        <authorList>
            <consortium name="DOE Joint Genome Institute"/>
            <person name="Kuo A."/>
            <person name="Gay G."/>
            <person name="Dore J."/>
            <person name="Kohler A."/>
            <person name="Nagy L.G."/>
            <person name="Floudas D."/>
            <person name="Copeland A."/>
            <person name="Barry K.W."/>
            <person name="Cichocki N."/>
            <person name="Veneault-Fourrey C."/>
            <person name="LaButti K."/>
            <person name="Lindquist E.A."/>
            <person name="Lipzen A."/>
            <person name="Lundell T."/>
            <person name="Morin E."/>
            <person name="Murat C."/>
            <person name="Sun H."/>
            <person name="Tunlid A."/>
            <person name="Henrissat B."/>
            <person name="Grigoriev I.V."/>
            <person name="Hibbett D.S."/>
            <person name="Martin F."/>
            <person name="Nordberg H.P."/>
            <person name="Cantor M.N."/>
            <person name="Hua S.X."/>
        </authorList>
    </citation>
    <scope>NUCLEOTIDE SEQUENCE [LARGE SCALE GENOMIC DNA]</scope>
    <source>
        <strain evidence="3">h7</strain>
    </source>
</reference>
<keyword evidence="3" id="KW-1185">Reference proteome</keyword>
<accession>A0A0C2Y0V7</accession>
<feature type="non-terminal residue" evidence="2">
    <location>
        <position position="1"/>
    </location>
</feature>
<sequence>MSNFIYTQNDIHANVEFERSIPGEADWLTSLGQPPSINDSRPPSIDRFQARLSEGMDDPIHFELFLFTSKQMPTNSDPVTPMGPYSETLCSINSKAHLPLFQAFNHPLAPPSAKRTFVMYMDTTLEGMKECLAIERKLEIPFAHLKDLDAIGITTLGPNDALFAACTRINKDKRRPRLDVPKMDDLTKDQQDNLLAAQQELLGPREMRTNGAPTIDPLTNLRVGGAAIERTCRNSDKARSHTYGPSREKITKIVAPPASSKAFTSVAASGSQQGPPGTYEYLKLHTEIYNHLKIAENIEQMGSSGETHFDAFDFSGAFTSVISIPDLPDDMDPGCLFFLLAGICVRLDPYVTIHFSALHFHGGSPPIVPRGYQLQGWETRCNGVNYPQNLTLEGEARYPLVAAPDNKGVIFTTPEMRLPEKYADQLGQIDRATYGRDGLSLTNEYAYTDFISRETAIKVNYILSQVDERVSARLNLDMFMKSISFEIGGERRTARPWIYGPGYRPKGASNEIDQQGELTGPLESTAPLRKRAMDKLKAHREYLAQFIPHQVGNKKVDPLSESMIQELIEQDDKSDKAKNESDLSAFSVDARKKQGIRLLIVHRDAQDENDEENDTTLQEDNEKDVEQFQPDNEFDELVNTYGNTKAVREAEAKKAANEIAKERKRKRTKSQPSPEDDEQVALTSTPRKRRKSVHSPEEEEPVTSTSNSSKRRKSVHSHEEDEPVASTSNSSKRRKSIHSPEEEEPVASTSKSSKRSKSAHDPEDEEWVPSTSKHMKRTKSQCRPEDKELVASTTKPRMRSESRPSTEDEEELVASITTKKRKKYTGHSSSSVHHTKANSEES</sequence>
<dbReference type="AlphaFoldDB" id="A0A0C2Y0V7"/>
<evidence type="ECO:0000313" key="3">
    <source>
        <dbReference type="Proteomes" id="UP000053424"/>
    </source>
</evidence>
<dbReference type="OrthoDB" id="3061143at2759"/>
<name>A0A0C2Y0V7_HEBCY</name>
<dbReference type="HOGENOM" id="CLU_338215_0_0_1"/>
<evidence type="ECO:0000256" key="1">
    <source>
        <dbReference type="SAM" id="MobiDB-lite"/>
    </source>
</evidence>
<evidence type="ECO:0000313" key="2">
    <source>
        <dbReference type="EMBL" id="KIM34732.1"/>
    </source>
</evidence>
<protein>
    <submittedName>
        <fullName evidence="2">Uncharacterized protein</fullName>
    </submittedName>
</protein>
<feature type="region of interest" description="Disordered" evidence="1">
    <location>
        <begin position="604"/>
        <end position="633"/>
    </location>
</feature>
<organism evidence="2 3">
    <name type="scientific">Hebeloma cylindrosporum</name>
    <dbReference type="NCBI Taxonomy" id="76867"/>
    <lineage>
        <taxon>Eukaryota</taxon>
        <taxon>Fungi</taxon>
        <taxon>Dikarya</taxon>
        <taxon>Basidiomycota</taxon>
        <taxon>Agaricomycotina</taxon>
        <taxon>Agaricomycetes</taxon>
        <taxon>Agaricomycetidae</taxon>
        <taxon>Agaricales</taxon>
        <taxon>Agaricineae</taxon>
        <taxon>Hymenogastraceae</taxon>
        <taxon>Hebeloma</taxon>
    </lineage>
</organism>
<reference evidence="3" key="2">
    <citation type="submission" date="2015-01" db="EMBL/GenBank/DDBJ databases">
        <title>Evolutionary Origins and Diversification of the Mycorrhizal Mutualists.</title>
        <authorList>
            <consortium name="DOE Joint Genome Institute"/>
            <consortium name="Mycorrhizal Genomics Consortium"/>
            <person name="Kohler A."/>
            <person name="Kuo A."/>
            <person name="Nagy L.G."/>
            <person name="Floudas D."/>
            <person name="Copeland A."/>
            <person name="Barry K.W."/>
            <person name="Cichocki N."/>
            <person name="Veneault-Fourrey C."/>
            <person name="LaButti K."/>
            <person name="Lindquist E.A."/>
            <person name="Lipzen A."/>
            <person name="Lundell T."/>
            <person name="Morin E."/>
            <person name="Murat C."/>
            <person name="Riley R."/>
            <person name="Ohm R."/>
            <person name="Sun H."/>
            <person name="Tunlid A."/>
            <person name="Henrissat B."/>
            <person name="Grigoriev I.V."/>
            <person name="Hibbett D.S."/>
            <person name="Martin F."/>
        </authorList>
    </citation>
    <scope>NUCLEOTIDE SEQUENCE [LARGE SCALE GENOMIC DNA]</scope>
    <source>
        <strain evidence="3">h7</strain>
    </source>
</reference>